<keyword evidence="4" id="KW-1185">Reference proteome</keyword>
<name>A0ABP9QX80_9PSEU</name>
<dbReference type="PANTHER" id="PTHR11941">
    <property type="entry name" value="ENOYL-COA HYDRATASE-RELATED"/>
    <property type="match status" value="1"/>
</dbReference>
<dbReference type="CDD" id="cd06558">
    <property type="entry name" value="crotonase-like"/>
    <property type="match status" value="1"/>
</dbReference>
<dbReference type="Proteomes" id="UP001428817">
    <property type="component" value="Unassembled WGS sequence"/>
</dbReference>
<dbReference type="SUPFAM" id="SSF52096">
    <property type="entry name" value="ClpP/crotonase"/>
    <property type="match status" value="1"/>
</dbReference>
<dbReference type="InterPro" id="IPR029045">
    <property type="entry name" value="ClpP/crotonase-like_dom_sf"/>
</dbReference>
<dbReference type="Gene3D" id="3.90.226.10">
    <property type="entry name" value="2-enoyl-CoA Hydratase, Chain A, domain 1"/>
    <property type="match status" value="1"/>
</dbReference>
<evidence type="ECO:0000256" key="2">
    <source>
        <dbReference type="RuleBase" id="RU003707"/>
    </source>
</evidence>
<comment type="caution">
    <text evidence="3">The sequence shown here is derived from an EMBL/GenBank/DDBJ whole genome shotgun (WGS) entry which is preliminary data.</text>
</comment>
<dbReference type="Pfam" id="PF00378">
    <property type="entry name" value="ECH_1"/>
    <property type="match status" value="1"/>
</dbReference>
<organism evidence="3 4">
    <name type="scientific">Pseudonocardia eucalypti</name>
    <dbReference type="NCBI Taxonomy" id="648755"/>
    <lineage>
        <taxon>Bacteria</taxon>
        <taxon>Bacillati</taxon>
        <taxon>Actinomycetota</taxon>
        <taxon>Actinomycetes</taxon>
        <taxon>Pseudonocardiales</taxon>
        <taxon>Pseudonocardiaceae</taxon>
        <taxon>Pseudonocardia</taxon>
    </lineage>
</organism>
<comment type="similarity">
    <text evidence="1 2">Belongs to the enoyl-CoA hydratase/isomerase family.</text>
</comment>
<protein>
    <submittedName>
        <fullName evidence="3">Enoyl-CoA hydratase-related protein</fullName>
    </submittedName>
</protein>
<reference evidence="4" key="1">
    <citation type="journal article" date="2019" name="Int. J. Syst. Evol. Microbiol.">
        <title>The Global Catalogue of Microorganisms (GCM) 10K type strain sequencing project: providing services to taxonomists for standard genome sequencing and annotation.</title>
        <authorList>
            <consortium name="The Broad Institute Genomics Platform"/>
            <consortium name="The Broad Institute Genome Sequencing Center for Infectious Disease"/>
            <person name="Wu L."/>
            <person name="Ma J."/>
        </authorList>
    </citation>
    <scope>NUCLEOTIDE SEQUENCE [LARGE SCALE GENOMIC DNA]</scope>
    <source>
        <strain evidence="4">JCM 18303</strain>
    </source>
</reference>
<proteinExistence type="inferred from homology"/>
<dbReference type="RefSeq" id="WP_185061457.1">
    <property type="nucleotide sequence ID" value="NZ_BAABJP010000041.1"/>
</dbReference>
<evidence type="ECO:0000256" key="1">
    <source>
        <dbReference type="ARBA" id="ARBA00005254"/>
    </source>
</evidence>
<dbReference type="InterPro" id="IPR001753">
    <property type="entry name" value="Enoyl-CoA_hydra/iso"/>
</dbReference>
<evidence type="ECO:0000313" key="3">
    <source>
        <dbReference type="EMBL" id="GAA5168925.1"/>
    </source>
</evidence>
<dbReference type="PANTHER" id="PTHR11941:SF54">
    <property type="entry name" value="ENOYL-COA HYDRATASE, MITOCHONDRIAL"/>
    <property type="match status" value="1"/>
</dbReference>
<dbReference type="PROSITE" id="PS00166">
    <property type="entry name" value="ENOYL_COA_HYDRATASE"/>
    <property type="match status" value="1"/>
</dbReference>
<dbReference type="EMBL" id="BAABJP010000041">
    <property type="protein sequence ID" value="GAA5168925.1"/>
    <property type="molecule type" value="Genomic_DNA"/>
</dbReference>
<gene>
    <name evidence="3" type="ORF">GCM10023321_63690</name>
</gene>
<accession>A0ABP9QX80</accession>
<sequence>MASEPKPLFRTEFENGVLTATYSSDPLNYLNLDALAELEQLVVEWQDPRYRVIILQSEPDEIGFMTHFSVEQLHAMISTPQTARYSAGAVRQYKALLDKLAALPGVVIAALNGDTMGGGLELVMACDIRIGEEGDYRYGHPEVRLGIIPGAGGTQRLARLIGQGAATEFILRGRVVRPEVALELGLVSEVVPDARARAREIADEIVTFPATGVANAKRAINLGNDSGIQHGFEAENLAWLEAMLSDDALTSMTTFLEVPLDKRRDWIENTSGYPKYTGH</sequence>
<evidence type="ECO:0000313" key="4">
    <source>
        <dbReference type="Proteomes" id="UP001428817"/>
    </source>
</evidence>
<dbReference type="InterPro" id="IPR018376">
    <property type="entry name" value="Enoyl-CoA_hyd/isom_CS"/>
</dbReference>